<sequence length="218" mass="25313">MGAKFAPSYANLNMVNIQKALQRAKRNNREDLLKGRGNTTRKQEWSEKVALTTRYSKQFFEMSKIVKKYLPILYGDEHFFKVLSPGISIIPKQAHSLFKANCQKQDLGPLTLMGNYRCGSRRCITCKHLKISKKFKSTVTGREFDIKGYTNCNTTFVIYLITRLRCQKQYVGCTSRKLKERAREHMSHSIWLFLQCCISRRLNMVQITYSPTMGTDSQ</sequence>
<evidence type="ECO:0000313" key="1">
    <source>
        <dbReference type="EMBL" id="OCT72061.1"/>
    </source>
</evidence>
<protein>
    <recommendedName>
        <fullName evidence="3">GIY-YIG domain-containing protein</fullName>
    </recommendedName>
</protein>
<evidence type="ECO:0008006" key="3">
    <source>
        <dbReference type="Google" id="ProtNLM"/>
    </source>
</evidence>
<dbReference type="AlphaFoldDB" id="A0A974HC41"/>
<dbReference type="EMBL" id="CM004478">
    <property type="protein sequence ID" value="OCT72061.1"/>
    <property type="molecule type" value="Genomic_DNA"/>
</dbReference>
<proteinExistence type="predicted"/>
<gene>
    <name evidence="1" type="ORF">XELAEV_18035039mg</name>
</gene>
<reference evidence="2" key="1">
    <citation type="journal article" date="2016" name="Nature">
        <title>Genome evolution in the allotetraploid frog Xenopus laevis.</title>
        <authorList>
            <person name="Session A.M."/>
            <person name="Uno Y."/>
            <person name="Kwon T."/>
            <person name="Chapman J.A."/>
            <person name="Toyoda A."/>
            <person name="Takahashi S."/>
            <person name="Fukui A."/>
            <person name="Hikosaka A."/>
            <person name="Suzuki A."/>
            <person name="Kondo M."/>
            <person name="van Heeringen S.J."/>
            <person name="Quigley I."/>
            <person name="Heinz S."/>
            <person name="Ogino H."/>
            <person name="Ochi H."/>
            <person name="Hellsten U."/>
            <person name="Lyons J.B."/>
            <person name="Simakov O."/>
            <person name="Putnam N."/>
            <person name="Stites J."/>
            <person name="Kuroki Y."/>
            <person name="Tanaka T."/>
            <person name="Michiue T."/>
            <person name="Watanabe M."/>
            <person name="Bogdanovic O."/>
            <person name="Lister R."/>
            <person name="Georgiou G."/>
            <person name="Paranjpe S.S."/>
            <person name="van Kruijsbergen I."/>
            <person name="Shu S."/>
            <person name="Carlson J."/>
            <person name="Kinoshita T."/>
            <person name="Ohta Y."/>
            <person name="Mawaribuchi S."/>
            <person name="Jenkins J."/>
            <person name="Grimwood J."/>
            <person name="Schmutz J."/>
            <person name="Mitros T."/>
            <person name="Mozaffari S.V."/>
            <person name="Suzuki Y."/>
            <person name="Haramoto Y."/>
            <person name="Yamamoto T.S."/>
            <person name="Takagi C."/>
            <person name="Heald R."/>
            <person name="Miller K."/>
            <person name="Haudenschild C."/>
            <person name="Kitzman J."/>
            <person name="Nakayama T."/>
            <person name="Izutsu Y."/>
            <person name="Robert J."/>
            <person name="Fortriede J."/>
            <person name="Burns K."/>
            <person name="Lotay V."/>
            <person name="Karimi K."/>
            <person name="Yasuoka Y."/>
            <person name="Dichmann D.S."/>
            <person name="Flajnik M.F."/>
            <person name="Houston D.W."/>
            <person name="Shendure J."/>
            <person name="DuPasquier L."/>
            <person name="Vize P.D."/>
            <person name="Zorn A.M."/>
            <person name="Ito M."/>
            <person name="Marcotte E.M."/>
            <person name="Wallingford J.B."/>
            <person name="Ito Y."/>
            <person name="Asashima M."/>
            <person name="Ueno N."/>
            <person name="Matsuda Y."/>
            <person name="Veenstra G.J."/>
            <person name="Fujiyama A."/>
            <person name="Harland R.M."/>
            <person name="Taira M."/>
            <person name="Rokhsar D.S."/>
        </authorList>
    </citation>
    <scope>NUCLEOTIDE SEQUENCE [LARGE SCALE GENOMIC DNA]</scope>
    <source>
        <strain evidence="2">J</strain>
    </source>
</reference>
<evidence type="ECO:0000313" key="2">
    <source>
        <dbReference type="Proteomes" id="UP000694892"/>
    </source>
</evidence>
<organism evidence="1 2">
    <name type="scientific">Xenopus laevis</name>
    <name type="common">African clawed frog</name>
    <dbReference type="NCBI Taxonomy" id="8355"/>
    <lineage>
        <taxon>Eukaryota</taxon>
        <taxon>Metazoa</taxon>
        <taxon>Chordata</taxon>
        <taxon>Craniata</taxon>
        <taxon>Vertebrata</taxon>
        <taxon>Euteleostomi</taxon>
        <taxon>Amphibia</taxon>
        <taxon>Batrachia</taxon>
        <taxon>Anura</taxon>
        <taxon>Pipoidea</taxon>
        <taxon>Pipidae</taxon>
        <taxon>Xenopodinae</taxon>
        <taxon>Xenopus</taxon>
        <taxon>Xenopus</taxon>
    </lineage>
</organism>
<name>A0A974HC41_XENLA</name>
<accession>A0A974HC41</accession>
<dbReference type="Proteomes" id="UP000694892">
    <property type="component" value="Chromosome 7L"/>
</dbReference>